<gene>
    <name evidence="1" type="ORF">SAMN02745243_02760</name>
</gene>
<dbReference type="STRING" id="1121950.SAMN02745243_02760"/>
<dbReference type="OrthoDB" id="2087665at2"/>
<dbReference type="RefSeq" id="WP_073111458.1">
    <property type="nucleotide sequence ID" value="NZ_FQZY01000043.1"/>
</dbReference>
<evidence type="ECO:0000313" key="1">
    <source>
        <dbReference type="EMBL" id="SHK34692.1"/>
    </source>
</evidence>
<dbReference type="Proteomes" id="UP000184301">
    <property type="component" value="Unassembled WGS sequence"/>
</dbReference>
<reference evidence="1 2" key="1">
    <citation type="submission" date="2016-11" db="EMBL/GenBank/DDBJ databases">
        <authorList>
            <person name="Jaros S."/>
            <person name="Januszkiewicz K."/>
            <person name="Wedrychowicz H."/>
        </authorList>
    </citation>
    <scope>NUCLEOTIDE SEQUENCE [LARGE SCALE GENOMIC DNA]</scope>
    <source>
        <strain evidence="1 2">DSM 15480</strain>
    </source>
</reference>
<dbReference type="AlphaFoldDB" id="A0A1M6RQC3"/>
<dbReference type="EMBL" id="FQZY01000043">
    <property type="protein sequence ID" value="SHK34692.1"/>
    <property type="molecule type" value="Genomic_DNA"/>
</dbReference>
<accession>A0A1M6RQC3</accession>
<sequence>MNEIDGKVQGAYNGFWKLYKNFLENHNMAAYNNGLQRLCEEFPTIFCQNLAYAWVPVINQEMDKYEKEQKEKNKPGR</sequence>
<evidence type="ECO:0000313" key="2">
    <source>
        <dbReference type="Proteomes" id="UP000184301"/>
    </source>
</evidence>
<protein>
    <submittedName>
        <fullName evidence="1">Uncharacterized protein</fullName>
    </submittedName>
</protein>
<organism evidence="1 2">
    <name type="scientific">Hespellia stercorisuis DSM 15480</name>
    <dbReference type="NCBI Taxonomy" id="1121950"/>
    <lineage>
        <taxon>Bacteria</taxon>
        <taxon>Bacillati</taxon>
        <taxon>Bacillota</taxon>
        <taxon>Clostridia</taxon>
        <taxon>Lachnospirales</taxon>
        <taxon>Lachnospiraceae</taxon>
        <taxon>Hespellia</taxon>
    </lineage>
</organism>
<keyword evidence="2" id="KW-1185">Reference proteome</keyword>
<proteinExistence type="predicted"/>
<name>A0A1M6RQC3_9FIRM</name>